<dbReference type="AlphaFoldDB" id="A0AAE0EPW9"/>
<name>A0AAE0EPW9_9CHLO</name>
<evidence type="ECO:0000256" key="1">
    <source>
        <dbReference type="SAM" id="MobiDB-lite"/>
    </source>
</evidence>
<feature type="compositionally biased region" description="Polar residues" evidence="1">
    <location>
        <begin position="208"/>
        <end position="217"/>
    </location>
</feature>
<comment type="caution">
    <text evidence="2">The sequence shown here is derived from an EMBL/GenBank/DDBJ whole genome shotgun (WGS) entry which is preliminary data.</text>
</comment>
<organism evidence="2 3">
    <name type="scientific">Cymbomonas tetramitiformis</name>
    <dbReference type="NCBI Taxonomy" id="36881"/>
    <lineage>
        <taxon>Eukaryota</taxon>
        <taxon>Viridiplantae</taxon>
        <taxon>Chlorophyta</taxon>
        <taxon>Pyramimonadophyceae</taxon>
        <taxon>Pyramimonadales</taxon>
        <taxon>Pyramimonadaceae</taxon>
        <taxon>Cymbomonas</taxon>
    </lineage>
</organism>
<dbReference type="Proteomes" id="UP001190700">
    <property type="component" value="Unassembled WGS sequence"/>
</dbReference>
<reference evidence="2 3" key="1">
    <citation type="journal article" date="2015" name="Genome Biol. Evol.">
        <title>Comparative Genomics of a Bacterivorous Green Alga Reveals Evolutionary Causalities and Consequences of Phago-Mixotrophic Mode of Nutrition.</title>
        <authorList>
            <person name="Burns J.A."/>
            <person name="Paasch A."/>
            <person name="Narechania A."/>
            <person name="Kim E."/>
        </authorList>
    </citation>
    <scope>NUCLEOTIDE SEQUENCE [LARGE SCALE GENOMIC DNA]</scope>
    <source>
        <strain evidence="2 3">PLY_AMNH</strain>
    </source>
</reference>
<feature type="region of interest" description="Disordered" evidence="1">
    <location>
        <begin position="203"/>
        <end position="226"/>
    </location>
</feature>
<accession>A0AAE0EPW9</accession>
<evidence type="ECO:0000313" key="3">
    <source>
        <dbReference type="Proteomes" id="UP001190700"/>
    </source>
</evidence>
<evidence type="ECO:0000313" key="2">
    <source>
        <dbReference type="EMBL" id="KAK3236256.1"/>
    </source>
</evidence>
<sequence length="394" mass="41970">MGQDRTDLDGVGDEDEDAHVGGLERWMEMITFVHSVEGYGGYKGGAHTALAGGLEMAKGYCGGGGLGEAQVRMGGDTDAEVNGDDGGDLGAGLVRQGSVGEMRTLDPDTMAARSRAWLGCTGFLESPFALGEAAAGKGPGEVSVASQAPDQATVAGAGPRVEHGRCGWKQRSVVAVGGDSAAWSLRVETAQRGRCGWRQRSVAGAVQSRAQHPTISPDNPEKQREAHRPVKPIVGAWCSGMTQLGHSGRLDTVGGRDAHEEKLETNLKIGILIGHRRMGELLSVSDFEIDVAGVTDSPAPRHKGVLLACMRSWDGELRKDTHGIQRHLEIPHGPAADDGQVSCNFNLLDAEEGMAWDLVRGLLMEDPEERYSIDLVLSQHPYLKLPSKKKGLFR</sequence>
<proteinExistence type="predicted"/>
<keyword evidence="3" id="KW-1185">Reference proteome</keyword>
<dbReference type="EMBL" id="LGRX02035109">
    <property type="protein sequence ID" value="KAK3236256.1"/>
    <property type="molecule type" value="Genomic_DNA"/>
</dbReference>
<protein>
    <submittedName>
        <fullName evidence="2">Uncharacterized protein</fullName>
    </submittedName>
</protein>
<gene>
    <name evidence="2" type="ORF">CYMTET_53592</name>
</gene>